<dbReference type="GO" id="GO:0016705">
    <property type="term" value="F:oxidoreductase activity, acting on paired donors, with incorporation or reduction of molecular oxygen"/>
    <property type="evidence" value="ECO:0007669"/>
    <property type="project" value="InterPro"/>
</dbReference>
<gene>
    <name evidence="8" type="ORF">N8I77_001809</name>
</gene>
<dbReference type="PRINTS" id="PR00463">
    <property type="entry name" value="EP450I"/>
</dbReference>
<evidence type="ECO:0000256" key="4">
    <source>
        <dbReference type="ARBA" id="ARBA00022723"/>
    </source>
</evidence>
<comment type="caution">
    <text evidence="8">The sequence shown here is derived from an EMBL/GenBank/DDBJ whole genome shotgun (WGS) entry which is preliminary data.</text>
</comment>
<dbReference type="PANTHER" id="PTHR24305:SF166">
    <property type="entry name" value="CYTOCHROME P450 12A4, MITOCHONDRIAL-RELATED"/>
    <property type="match status" value="1"/>
</dbReference>
<dbReference type="AlphaFoldDB" id="A0AAD9W8N4"/>
<dbReference type="InterPro" id="IPR036396">
    <property type="entry name" value="Cyt_P450_sf"/>
</dbReference>
<dbReference type="PANTHER" id="PTHR24305">
    <property type="entry name" value="CYTOCHROME P450"/>
    <property type="match status" value="1"/>
</dbReference>
<keyword evidence="6" id="KW-0503">Monooxygenase</keyword>
<dbReference type="Gene3D" id="1.10.630.10">
    <property type="entry name" value="Cytochrome P450"/>
    <property type="match status" value="2"/>
</dbReference>
<keyword evidence="9" id="KW-1185">Reference proteome</keyword>
<dbReference type="PRINTS" id="PR00385">
    <property type="entry name" value="P450"/>
</dbReference>
<comment type="similarity">
    <text evidence="2 6">Belongs to the cytochrome P450 family.</text>
</comment>
<proteinExistence type="inferred from homology"/>
<reference evidence="8" key="1">
    <citation type="submission" date="2023-06" db="EMBL/GenBank/DDBJ databases">
        <authorList>
            <person name="Noh H."/>
        </authorList>
    </citation>
    <scope>NUCLEOTIDE SEQUENCE</scope>
    <source>
        <strain evidence="8">DUCC20226</strain>
    </source>
</reference>
<organism evidence="8 9">
    <name type="scientific">Phomopsis amygdali</name>
    <name type="common">Fusicoccum amygdali</name>
    <dbReference type="NCBI Taxonomy" id="1214568"/>
    <lineage>
        <taxon>Eukaryota</taxon>
        <taxon>Fungi</taxon>
        <taxon>Dikarya</taxon>
        <taxon>Ascomycota</taxon>
        <taxon>Pezizomycotina</taxon>
        <taxon>Sordariomycetes</taxon>
        <taxon>Sordariomycetidae</taxon>
        <taxon>Diaporthales</taxon>
        <taxon>Diaporthaceae</taxon>
        <taxon>Diaporthe</taxon>
    </lineage>
</organism>
<evidence type="ECO:0000256" key="3">
    <source>
        <dbReference type="ARBA" id="ARBA00022617"/>
    </source>
</evidence>
<keyword evidence="6" id="KW-0560">Oxidoreductase</keyword>
<keyword evidence="5 6" id="KW-0408">Iron</keyword>
<dbReference type="EMBL" id="JAUJFL010000001">
    <property type="protein sequence ID" value="KAK2615030.1"/>
    <property type="molecule type" value="Genomic_DNA"/>
</dbReference>
<accession>A0AAD9W8N4</accession>
<evidence type="ECO:0000256" key="2">
    <source>
        <dbReference type="ARBA" id="ARBA00010617"/>
    </source>
</evidence>
<keyword evidence="7" id="KW-0812">Transmembrane</keyword>
<evidence type="ECO:0000256" key="5">
    <source>
        <dbReference type="ARBA" id="ARBA00023004"/>
    </source>
</evidence>
<dbReference type="GO" id="GO:0005506">
    <property type="term" value="F:iron ion binding"/>
    <property type="evidence" value="ECO:0007669"/>
    <property type="project" value="InterPro"/>
</dbReference>
<name>A0AAD9W8N4_PHOAM</name>
<dbReference type="Pfam" id="PF00067">
    <property type="entry name" value="p450"/>
    <property type="match status" value="1"/>
</dbReference>
<evidence type="ECO:0000313" key="9">
    <source>
        <dbReference type="Proteomes" id="UP001265746"/>
    </source>
</evidence>
<keyword evidence="7" id="KW-1133">Transmembrane helix</keyword>
<dbReference type="InterPro" id="IPR050121">
    <property type="entry name" value="Cytochrome_P450_monoxygenase"/>
</dbReference>
<dbReference type="PROSITE" id="PS00086">
    <property type="entry name" value="CYTOCHROME_P450"/>
    <property type="match status" value="1"/>
</dbReference>
<feature type="transmembrane region" description="Helical" evidence="7">
    <location>
        <begin position="26"/>
        <end position="44"/>
    </location>
</feature>
<evidence type="ECO:0000256" key="7">
    <source>
        <dbReference type="SAM" id="Phobius"/>
    </source>
</evidence>
<dbReference type="Proteomes" id="UP001265746">
    <property type="component" value="Unassembled WGS sequence"/>
</dbReference>
<dbReference type="InterPro" id="IPR001128">
    <property type="entry name" value="Cyt_P450"/>
</dbReference>
<dbReference type="SUPFAM" id="SSF48264">
    <property type="entry name" value="Cytochrome P450"/>
    <property type="match status" value="1"/>
</dbReference>
<sequence>MSNQTELLLNHASMVVTTRSGSSRTASVLIAALMTIGILLYLAYRWALPKPIPGIPYDEAASKSLLGNVPELLRFAKDNDGNIVPWFFKKLTEKNAPMVQVWIKPLQPPAVIISDFKAQYANGRPFDAIKDIFDCVSDMVNGAAFAIEDTMSSTNHQLKFTEGLKFLMVEEREDGFVNIPRAPDQPTLAAFHRLTEYQGEQARSINAPIQHKLRMLTDPALRNAFKVVRKVFTNEIQKALARMEGKGEIVMMSALDQILFREKQYAEKHGSKPDYFHGRIIDEVSVPPQFGLKAPNWLYLASSLTLAQVFGYYTAGHETSATSISWMTRYLGDYPQWQETIREELHAAFSAAVEEKRQPNTNEINKSHLPHLQAFAEETLRMPDRWLVENENGQLSFNPRAGPTLAFGLGPRKCFGQKLAYMQIRNVIALLLWNFRFKKMEGKFASKDARLEMSVVPKYCYVTLEKL</sequence>
<dbReference type="InterPro" id="IPR002401">
    <property type="entry name" value="Cyt_P450_E_grp-I"/>
</dbReference>
<comment type="cofactor">
    <cofactor evidence="1">
        <name>heme</name>
        <dbReference type="ChEBI" id="CHEBI:30413"/>
    </cofactor>
</comment>
<protein>
    <submittedName>
        <fullName evidence="8">Uncharacterized protein</fullName>
    </submittedName>
</protein>
<dbReference type="GO" id="GO:0004497">
    <property type="term" value="F:monooxygenase activity"/>
    <property type="evidence" value="ECO:0007669"/>
    <property type="project" value="UniProtKB-KW"/>
</dbReference>
<dbReference type="GO" id="GO:0020037">
    <property type="term" value="F:heme binding"/>
    <property type="evidence" value="ECO:0007669"/>
    <property type="project" value="InterPro"/>
</dbReference>
<dbReference type="InterPro" id="IPR017972">
    <property type="entry name" value="Cyt_P450_CS"/>
</dbReference>
<keyword evidence="7" id="KW-0472">Membrane</keyword>
<evidence type="ECO:0000256" key="1">
    <source>
        <dbReference type="ARBA" id="ARBA00001971"/>
    </source>
</evidence>
<keyword evidence="4 6" id="KW-0479">Metal-binding</keyword>
<evidence type="ECO:0000256" key="6">
    <source>
        <dbReference type="RuleBase" id="RU000461"/>
    </source>
</evidence>
<evidence type="ECO:0000313" key="8">
    <source>
        <dbReference type="EMBL" id="KAK2615030.1"/>
    </source>
</evidence>
<keyword evidence="3 6" id="KW-0349">Heme</keyword>